<dbReference type="GeneID" id="30004427"/>
<evidence type="ECO:0000313" key="3">
    <source>
        <dbReference type="EMBL" id="OAP64285.1"/>
    </source>
</evidence>
<name>A0A178ZZ37_9EURO</name>
<sequence>MANSEAYAIFYPEADGYLFCSSLFAGTERATSIVRSVVDNQLCPQEHQAHGGVVSTQERHLLCRILVWHVLDQLLEGIGHLHRGSPSASHNDLHPANFYLHFPTPESRLPEVFIGDLGLSRPVDESVLEVIGNPPKRRLRNPNRVRQEEEQARRV</sequence>
<gene>
    <name evidence="3" type="ORF">AYL99_00257</name>
</gene>
<dbReference type="AlphaFoldDB" id="A0A178ZZ37"/>
<protein>
    <recommendedName>
        <fullName evidence="2">Protein kinase domain-containing protein</fullName>
    </recommendedName>
</protein>
<evidence type="ECO:0000256" key="1">
    <source>
        <dbReference type="SAM" id="MobiDB-lite"/>
    </source>
</evidence>
<feature type="compositionally biased region" description="Basic and acidic residues" evidence="1">
    <location>
        <begin position="145"/>
        <end position="155"/>
    </location>
</feature>
<keyword evidence="4" id="KW-1185">Reference proteome</keyword>
<feature type="domain" description="Protein kinase" evidence="2">
    <location>
        <begin position="1"/>
        <end position="155"/>
    </location>
</feature>
<dbReference type="SUPFAM" id="SSF56112">
    <property type="entry name" value="Protein kinase-like (PK-like)"/>
    <property type="match status" value="1"/>
</dbReference>
<dbReference type="Proteomes" id="UP000078343">
    <property type="component" value="Unassembled WGS sequence"/>
</dbReference>
<dbReference type="PROSITE" id="PS50011">
    <property type="entry name" value="PROTEIN_KINASE_DOM"/>
    <property type="match status" value="1"/>
</dbReference>
<dbReference type="GO" id="GO:0005524">
    <property type="term" value="F:ATP binding"/>
    <property type="evidence" value="ECO:0007669"/>
    <property type="project" value="InterPro"/>
</dbReference>
<accession>A0A178ZZ37</accession>
<evidence type="ECO:0000313" key="4">
    <source>
        <dbReference type="Proteomes" id="UP000078343"/>
    </source>
</evidence>
<dbReference type="GO" id="GO:0004672">
    <property type="term" value="F:protein kinase activity"/>
    <property type="evidence" value="ECO:0007669"/>
    <property type="project" value="InterPro"/>
</dbReference>
<dbReference type="STRING" id="1367422.A0A178ZZ37"/>
<comment type="caution">
    <text evidence="3">The sequence shown here is derived from an EMBL/GenBank/DDBJ whole genome shotgun (WGS) entry which is preliminary data.</text>
</comment>
<organism evidence="3 4">
    <name type="scientific">Fonsecaea erecta</name>
    <dbReference type="NCBI Taxonomy" id="1367422"/>
    <lineage>
        <taxon>Eukaryota</taxon>
        <taxon>Fungi</taxon>
        <taxon>Dikarya</taxon>
        <taxon>Ascomycota</taxon>
        <taxon>Pezizomycotina</taxon>
        <taxon>Eurotiomycetes</taxon>
        <taxon>Chaetothyriomycetidae</taxon>
        <taxon>Chaetothyriales</taxon>
        <taxon>Herpotrichiellaceae</taxon>
        <taxon>Fonsecaea</taxon>
    </lineage>
</organism>
<evidence type="ECO:0000259" key="2">
    <source>
        <dbReference type="PROSITE" id="PS50011"/>
    </source>
</evidence>
<reference evidence="3 4" key="1">
    <citation type="submission" date="2016-04" db="EMBL/GenBank/DDBJ databases">
        <title>Draft genome of Fonsecaea erecta CBS 125763.</title>
        <authorList>
            <person name="Weiss V.A."/>
            <person name="Vicente V.A."/>
            <person name="Raittz R.T."/>
            <person name="Moreno L.F."/>
            <person name="De Souza E.M."/>
            <person name="Pedrosa F.O."/>
            <person name="Steffens M.B."/>
            <person name="Faoro H."/>
            <person name="Tadra-Sfeir M.Z."/>
            <person name="Najafzadeh M.J."/>
            <person name="Felipe M.S."/>
            <person name="Teixeira M."/>
            <person name="Sun J."/>
            <person name="Xi L."/>
            <person name="Gomes R."/>
            <person name="De Azevedo C.M."/>
            <person name="Salgado C.G."/>
            <person name="Da Silva M.B."/>
            <person name="Nascimento M.F."/>
            <person name="Queiroz-Telles F."/>
            <person name="Attili D.S."/>
            <person name="Gorbushina A."/>
        </authorList>
    </citation>
    <scope>NUCLEOTIDE SEQUENCE [LARGE SCALE GENOMIC DNA]</scope>
    <source>
        <strain evidence="3 4">CBS 125763</strain>
    </source>
</reference>
<dbReference type="InterPro" id="IPR000719">
    <property type="entry name" value="Prot_kinase_dom"/>
</dbReference>
<dbReference type="RefSeq" id="XP_018697652.1">
    <property type="nucleotide sequence ID" value="XM_018831773.1"/>
</dbReference>
<feature type="region of interest" description="Disordered" evidence="1">
    <location>
        <begin position="134"/>
        <end position="155"/>
    </location>
</feature>
<proteinExistence type="predicted"/>
<dbReference type="Gene3D" id="1.10.510.10">
    <property type="entry name" value="Transferase(Phosphotransferase) domain 1"/>
    <property type="match status" value="1"/>
</dbReference>
<dbReference type="OrthoDB" id="4159521at2759"/>
<dbReference type="InterPro" id="IPR011009">
    <property type="entry name" value="Kinase-like_dom_sf"/>
</dbReference>
<dbReference type="EMBL" id="LVYI01000001">
    <property type="protein sequence ID" value="OAP64285.1"/>
    <property type="molecule type" value="Genomic_DNA"/>
</dbReference>